<accession>A0ABU3D3L7</accession>
<evidence type="ECO:0000256" key="1">
    <source>
        <dbReference type="SAM" id="MobiDB-lite"/>
    </source>
</evidence>
<keyword evidence="2" id="KW-0732">Signal</keyword>
<keyword evidence="4" id="KW-1185">Reference proteome</keyword>
<dbReference type="InterPro" id="IPR013078">
    <property type="entry name" value="His_Pase_superF_clade-1"/>
</dbReference>
<proteinExistence type="predicted"/>
<dbReference type="Pfam" id="PF00300">
    <property type="entry name" value="His_Phos_1"/>
    <property type="match status" value="1"/>
</dbReference>
<dbReference type="GO" id="GO:0016853">
    <property type="term" value="F:isomerase activity"/>
    <property type="evidence" value="ECO:0007669"/>
    <property type="project" value="UniProtKB-KW"/>
</dbReference>
<evidence type="ECO:0000256" key="2">
    <source>
        <dbReference type="SAM" id="SignalP"/>
    </source>
</evidence>
<dbReference type="Proteomes" id="UP001262582">
    <property type="component" value="Unassembled WGS sequence"/>
</dbReference>
<name>A0ABU3D3L7_9FLAO</name>
<keyword evidence="3" id="KW-0413">Isomerase</keyword>
<dbReference type="RefSeq" id="WP_311502392.1">
    <property type="nucleotide sequence ID" value="NZ_JAVRHK010000003.1"/>
</dbReference>
<dbReference type="CDD" id="cd07067">
    <property type="entry name" value="HP_PGM_like"/>
    <property type="match status" value="1"/>
</dbReference>
<comment type="caution">
    <text evidence="3">The sequence shown here is derived from an EMBL/GenBank/DDBJ whole genome shotgun (WGS) entry which is preliminary data.</text>
</comment>
<dbReference type="SUPFAM" id="SSF53254">
    <property type="entry name" value="Phosphoglycerate mutase-like"/>
    <property type="match status" value="1"/>
</dbReference>
<feature type="region of interest" description="Disordered" evidence="1">
    <location>
        <begin position="47"/>
        <end position="67"/>
    </location>
</feature>
<protein>
    <submittedName>
        <fullName evidence="3">Phosphoglycerate mutase family protein</fullName>
        <ecNumber evidence="3">5.4.-.-</ecNumber>
    </submittedName>
</protein>
<reference evidence="3 4" key="1">
    <citation type="submission" date="2023-09" db="EMBL/GenBank/DDBJ databases">
        <authorList>
            <person name="Rey-Velasco X."/>
        </authorList>
    </citation>
    <scope>NUCLEOTIDE SEQUENCE [LARGE SCALE GENOMIC DNA]</scope>
    <source>
        <strain evidence="3 4">F117</strain>
    </source>
</reference>
<gene>
    <name evidence="3" type="ORF">RM539_05300</name>
</gene>
<evidence type="ECO:0000313" key="4">
    <source>
        <dbReference type="Proteomes" id="UP001262582"/>
    </source>
</evidence>
<evidence type="ECO:0000313" key="3">
    <source>
        <dbReference type="EMBL" id="MDT0675996.1"/>
    </source>
</evidence>
<sequence length="181" mass="20646">MKNFIILSLFLFTNIINMNTHAEENLAVEKALSQSHQGTTYYLIRHAEKDRSNPANDNPPLNREGKARAQKWAKVLTDVPLDMIYSTDFTRTRETAKDLAKAQNLKINLYDHNSLFDEDFQKKTRGKKVLVVGHVNTTPQLANAILGKKKYENLPDDENGALFIVTIDEQGNRNSQVLYIN</sequence>
<dbReference type="InterPro" id="IPR029033">
    <property type="entry name" value="His_PPase_superfam"/>
</dbReference>
<dbReference type="EC" id="5.4.-.-" evidence="3"/>
<organism evidence="3 4">
    <name type="scientific">Autumnicola musiva</name>
    <dbReference type="NCBI Taxonomy" id="3075589"/>
    <lineage>
        <taxon>Bacteria</taxon>
        <taxon>Pseudomonadati</taxon>
        <taxon>Bacteroidota</taxon>
        <taxon>Flavobacteriia</taxon>
        <taxon>Flavobacteriales</taxon>
        <taxon>Flavobacteriaceae</taxon>
        <taxon>Autumnicola</taxon>
    </lineage>
</organism>
<dbReference type="EMBL" id="JAVRHK010000003">
    <property type="protein sequence ID" value="MDT0675996.1"/>
    <property type="molecule type" value="Genomic_DNA"/>
</dbReference>
<feature type="chain" id="PRO_5047179656" evidence="2">
    <location>
        <begin position="23"/>
        <end position="181"/>
    </location>
</feature>
<dbReference type="Gene3D" id="3.40.50.1240">
    <property type="entry name" value="Phosphoglycerate mutase-like"/>
    <property type="match status" value="1"/>
</dbReference>
<feature type="signal peptide" evidence="2">
    <location>
        <begin position="1"/>
        <end position="22"/>
    </location>
</feature>